<evidence type="ECO:0000256" key="3">
    <source>
        <dbReference type="ARBA" id="ARBA00023163"/>
    </source>
</evidence>
<dbReference type="Pfam" id="PF00196">
    <property type="entry name" value="GerE"/>
    <property type="match status" value="1"/>
</dbReference>
<protein>
    <recommendedName>
        <fullName evidence="4">HTH luxR-type domain-containing protein</fullName>
    </recommendedName>
</protein>
<dbReference type="PROSITE" id="PS00622">
    <property type="entry name" value="HTH_LUXR_1"/>
    <property type="match status" value="1"/>
</dbReference>
<dbReference type="SMART" id="SM00421">
    <property type="entry name" value="HTH_LUXR"/>
    <property type="match status" value="1"/>
</dbReference>
<reference evidence="5 6" key="1">
    <citation type="submission" date="2019-12" db="EMBL/GenBank/DDBJ databases">
        <authorList>
            <person name="Lee S.D."/>
        </authorList>
    </citation>
    <scope>NUCLEOTIDE SEQUENCE [LARGE SCALE GENOMIC DNA]</scope>
    <source>
        <strain evidence="5 6">GH3-10</strain>
    </source>
</reference>
<dbReference type="InterPro" id="IPR016032">
    <property type="entry name" value="Sig_transdc_resp-reg_C-effctor"/>
</dbReference>
<dbReference type="SUPFAM" id="SSF46894">
    <property type="entry name" value="C-terminal effector domain of the bipartite response regulators"/>
    <property type="match status" value="1"/>
</dbReference>
<name>A0A844XAU2_9SPHN</name>
<evidence type="ECO:0000256" key="1">
    <source>
        <dbReference type="ARBA" id="ARBA00023015"/>
    </source>
</evidence>
<accession>A0A844XAU2</accession>
<dbReference type="GO" id="GO:0006355">
    <property type="term" value="P:regulation of DNA-templated transcription"/>
    <property type="evidence" value="ECO:0007669"/>
    <property type="project" value="InterPro"/>
</dbReference>
<dbReference type="Proteomes" id="UP000461409">
    <property type="component" value="Unassembled WGS sequence"/>
</dbReference>
<evidence type="ECO:0000259" key="4">
    <source>
        <dbReference type="PROSITE" id="PS50043"/>
    </source>
</evidence>
<evidence type="ECO:0000313" key="5">
    <source>
        <dbReference type="EMBL" id="MWV26950.1"/>
    </source>
</evidence>
<dbReference type="EMBL" id="WUBR01000001">
    <property type="protein sequence ID" value="MWV26950.1"/>
    <property type="molecule type" value="Genomic_DNA"/>
</dbReference>
<gene>
    <name evidence="5" type="ORF">GRF63_03430</name>
</gene>
<evidence type="ECO:0000256" key="2">
    <source>
        <dbReference type="ARBA" id="ARBA00023125"/>
    </source>
</evidence>
<keyword evidence="1" id="KW-0805">Transcription regulation</keyword>
<dbReference type="PANTHER" id="PTHR44688">
    <property type="entry name" value="DNA-BINDING TRANSCRIPTIONAL ACTIVATOR DEVR_DOSR"/>
    <property type="match status" value="1"/>
</dbReference>
<feature type="domain" description="HTH luxR-type" evidence="4">
    <location>
        <begin position="50"/>
        <end position="115"/>
    </location>
</feature>
<dbReference type="PANTHER" id="PTHR44688:SF16">
    <property type="entry name" value="DNA-BINDING TRANSCRIPTIONAL ACTIVATOR DEVR_DOSR"/>
    <property type="match status" value="1"/>
</dbReference>
<dbReference type="InterPro" id="IPR000792">
    <property type="entry name" value="Tscrpt_reg_LuxR_C"/>
</dbReference>
<dbReference type="PROSITE" id="PS50043">
    <property type="entry name" value="HTH_LUXR_2"/>
    <property type="match status" value="1"/>
</dbReference>
<dbReference type="InterPro" id="IPR036388">
    <property type="entry name" value="WH-like_DNA-bd_sf"/>
</dbReference>
<proteinExistence type="predicted"/>
<dbReference type="GO" id="GO:0003677">
    <property type="term" value="F:DNA binding"/>
    <property type="evidence" value="ECO:0007669"/>
    <property type="project" value="UniProtKB-KW"/>
</dbReference>
<reference evidence="5 6" key="2">
    <citation type="submission" date="2020-02" db="EMBL/GenBank/DDBJ databases">
        <title>Erythrobacter dongmakensis sp. nov., isolated from a tidal mudflat.</title>
        <authorList>
            <person name="Kim I.S."/>
        </authorList>
    </citation>
    <scope>NUCLEOTIDE SEQUENCE [LARGE SCALE GENOMIC DNA]</scope>
    <source>
        <strain evidence="5 6">GH3-10</strain>
    </source>
</reference>
<dbReference type="CDD" id="cd06170">
    <property type="entry name" value="LuxR_C_like"/>
    <property type="match status" value="1"/>
</dbReference>
<evidence type="ECO:0000313" key="6">
    <source>
        <dbReference type="Proteomes" id="UP000461409"/>
    </source>
</evidence>
<dbReference type="AlphaFoldDB" id="A0A844XAU2"/>
<comment type="caution">
    <text evidence="5">The sequence shown here is derived from an EMBL/GenBank/DDBJ whole genome shotgun (WGS) entry which is preliminary data.</text>
</comment>
<organism evidence="5 6">
    <name type="scientific">Aurantiacibacter rhizosphaerae</name>
    <dbReference type="NCBI Taxonomy" id="2691582"/>
    <lineage>
        <taxon>Bacteria</taxon>
        <taxon>Pseudomonadati</taxon>
        <taxon>Pseudomonadota</taxon>
        <taxon>Alphaproteobacteria</taxon>
        <taxon>Sphingomonadales</taxon>
        <taxon>Erythrobacteraceae</taxon>
        <taxon>Aurantiacibacter</taxon>
    </lineage>
</organism>
<keyword evidence="3" id="KW-0804">Transcription</keyword>
<sequence>MSANLEIALRALFEIADGPSERSEEADLLDENTRKAINVRRRRHEMKVHAEKLVSLLTSREKDTLTLVTLGHSTKSIACVFDISPRTVEIHRGNAFRKINAVSTADAVRIGVYAGLDLQEDQTDPAHLSESQA</sequence>
<keyword evidence="2" id="KW-0238">DNA-binding</keyword>
<dbReference type="PRINTS" id="PR00038">
    <property type="entry name" value="HTHLUXR"/>
</dbReference>
<keyword evidence="6" id="KW-1185">Reference proteome</keyword>
<dbReference type="Gene3D" id="1.10.10.10">
    <property type="entry name" value="Winged helix-like DNA-binding domain superfamily/Winged helix DNA-binding domain"/>
    <property type="match status" value="1"/>
</dbReference>